<keyword evidence="6" id="KW-1185">Reference proteome</keyword>
<feature type="domain" description="NADH:flavin oxidoreductase/NADH oxidase N-terminal" evidence="4">
    <location>
        <begin position="12"/>
        <end position="332"/>
    </location>
</feature>
<dbReference type="PANTHER" id="PTHR22893">
    <property type="entry name" value="NADH OXIDOREDUCTASE-RELATED"/>
    <property type="match status" value="1"/>
</dbReference>
<dbReference type="FunFam" id="3.20.20.70:FF:000059">
    <property type="entry name" value="N-ethylmaleimide reductase, FMN-linked"/>
    <property type="match status" value="1"/>
</dbReference>
<reference evidence="5 6" key="1">
    <citation type="submission" date="2015-10" db="EMBL/GenBank/DDBJ databases">
        <title>Draft genome sequence of Salegentibacter salinarum KCTC 12975.</title>
        <authorList>
            <person name="Lin W."/>
            <person name="Zheng Q."/>
        </authorList>
    </citation>
    <scope>NUCLEOTIDE SEQUENCE [LARGE SCALE GENOMIC DNA]</scope>
    <source>
        <strain evidence="5 6">KCTC 12975</strain>
    </source>
</reference>
<dbReference type="InterPro" id="IPR001155">
    <property type="entry name" value="OxRdtase_FMN_N"/>
</dbReference>
<sequence>MKNSKLLSAFNSQNLNLKNHVVMAPMTRSRAINNLPNNIMATYYSQRATAGLIITEATSPSKNGLGYINIPAIYSKEQITGWKKTTQAVHNNNGKIFLQIMHTGRIGHQLNLPKGGEVMAPSAIQAAGEVLTSEGLKPFPIPLEMTTTDIKQTQKEFVEAAKNAIEAGFDGIEIHAANGYLADQFLNKGTNQRTDNYGGSVENRTRFLIELTKEIAKEIGNNKTAIRISPYGVFNDMALYKEISETYYYLIEKLNTLDLAYLHMVSLSEDIPEGFLEDLGKEFSGNVIFNGGFGFDLERAEKVVFENDKNLVSIGFPFIANPDLVERIERGADYNEPNQDTLYTFGKEGYIDYPILETTK</sequence>
<dbReference type="EMBL" id="LKTS01000003">
    <property type="protein sequence ID" value="PKD20964.1"/>
    <property type="molecule type" value="Genomic_DNA"/>
</dbReference>
<evidence type="ECO:0000259" key="4">
    <source>
        <dbReference type="Pfam" id="PF00724"/>
    </source>
</evidence>
<evidence type="ECO:0000256" key="1">
    <source>
        <dbReference type="ARBA" id="ARBA00001917"/>
    </source>
</evidence>
<dbReference type="SUPFAM" id="SSF51395">
    <property type="entry name" value="FMN-linked oxidoreductases"/>
    <property type="match status" value="1"/>
</dbReference>
<evidence type="ECO:0000256" key="3">
    <source>
        <dbReference type="ARBA" id="ARBA00023002"/>
    </source>
</evidence>
<comment type="caution">
    <text evidence="5">The sequence shown here is derived from an EMBL/GenBank/DDBJ whole genome shotgun (WGS) entry which is preliminary data.</text>
</comment>
<dbReference type="Gene3D" id="3.20.20.70">
    <property type="entry name" value="Aldolase class I"/>
    <property type="match status" value="1"/>
</dbReference>
<accession>A0A2N0U1T6</accession>
<gene>
    <name evidence="5" type="ORF">APR41_12445</name>
</gene>
<dbReference type="InterPro" id="IPR013785">
    <property type="entry name" value="Aldolase_TIM"/>
</dbReference>
<evidence type="ECO:0000313" key="5">
    <source>
        <dbReference type="EMBL" id="PKD20964.1"/>
    </source>
</evidence>
<dbReference type="GO" id="GO:0005829">
    <property type="term" value="C:cytosol"/>
    <property type="evidence" value="ECO:0007669"/>
    <property type="project" value="TreeGrafter"/>
</dbReference>
<comment type="cofactor">
    <cofactor evidence="1">
        <name>FMN</name>
        <dbReference type="ChEBI" id="CHEBI:58210"/>
    </cofactor>
</comment>
<dbReference type="GO" id="GO:0010181">
    <property type="term" value="F:FMN binding"/>
    <property type="evidence" value="ECO:0007669"/>
    <property type="project" value="InterPro"/>
</dbReference>
<evidence type="ECO:0000313" key="6">
    <source>
        <dbReference type="Proteomes" id="UP000232673"/>
    </source>
</evidence>
<dbReference type="STRING" id="447422.SAMN05660903_02537"/>
<comment type="similarity">
    <text evidence="2">Belongs to the NADH:flavin oxidoreductase/NADH oxidase family.</text>
</comment>
<dbReference type="Pfam" id="PF00724">
    <property type="entry name" value="Oxidored_FMN"/>
    <property type="match status" value="1"/>
</dbReference>
<dbReference type="AlphaFoldDB" id="A0A2N0U1T6"/>
<keyword evidence="3" id="KW-0560">Oxidoreductase</keyword>
<protein>
    <submittedName>
        <fullName evidence="5">NADH:flavin oxidoreductase</fullName>
    </submittedName>
</protein>
<dbReference type="CDD" id="cd02933">
    <property type="entry name" value="OYE_like_FMN"/>
    <property type="match status" value="1"/>
</dbReference>
<dbReference type="InterPro" id="IPR045247">
    <property type="entry name" value="Oye-like"/>
</dbReference>
<dbReference type="GO" id="GO:0016628">
    <property type="term" value="F:oxidoreductase activity, acting on the CH-CH group of donors, NAD or NADP as acceptor"/>
    <property type="evidence" value="ECO:0007669"/>
    <property type="project" value="UniProtKB-ARBA"/>
</dbReference>
<organism evidence="5 6">
    <name type="scientific">Salegentibacter salinarum</name>
    <dbReference type="NCBI Taxonomy" id="447422"/>
    <lineage>
        <taxon>Bacteria</taxon>
        <taxon>Pseudomonadati</taxon>
        <taxon>Bacteroidota</taxon>
        <taxon>Flavobacteriia</taxon>
        <taxon>Flavobacteriales</taxon>
        <taxon>Flavobacteriaceae</taxon>
        <taxon>Salegentibacter</taxon>
    </lineage>
</organism>
<dbReference type="Proteomes" id="UP000232673">
    <property type="component" value="Unassembled WGS sequence"/>
</dbReference>
<proteinExistence type="inferred from homology"/>
<evidence type="ECO:0000256" key="2">
    <source>
        <dbReference type="ARBA" id="ARBA00005979"/>
    </source>
</evidence>
<dbReference type="PANTHER" id="PTHR22893:SF91">
    <property type="entry name" value="NADPH DEHYDROGENASE 2-RELATED"/>
    <property type="match status" value="1"/>
</dbReference>
<name>A0A2N0U1T6_9FLAO</name>